<organism evidence="3 4">
    <name type="scientific">Dryococelus australis</name>
    <dbReference type="NCBI Taxonomy" id="614101"/>
    <lineage>
        <taxon>Eukaryota</taxon>
        <taxon>Metazoa</taxon>
        <taxon>Ecdysozoa</taxon>
        <taxon>Arthropoda</taxon>
        <taxon>Hexapoda</taxon>
        <taxon>Insecta</taxon>
        <taxon>Pterygota</taxon>
        <taxon>Neoptera</taxon>
        <taxon>Polyneoptera</taxon>
        <taxon>Phasmatodea</taxon>
        <taxon>Verophasmatodea</taxon>
        <taxon>Anareolatae</taxon>
        <taxon>Phasmatidae</taxon>
        <taxon>Eurycanthinae</taxon>
        <taxon>Dryococelus</taxon>
    </lineage>
</organism>
<sequence>MFKWSSQSPCVNVHARKHNIITHLPSVYPAKQLGTCCSHFSACELLFTEDLLTEVILRTNVNLSEVRQKLSDDNRYDYRDFDSVKFKDFLGILMFSSVFKSNREDLQALFATDETGRDIFRCTIGYIYSGKDSAGRTLTDAEKKLGNPTQSVLRLSMSTQKTNRNVTAYNWFSSIELVLKLKKRRLTHVGTLKKNKIEVPKEFLLNQGKRSQTCMDSQKNKAVLLVSSMHHTKNTDPSSSKPEIIEFYNSTKGGIDAQHEKCTLYSTSRRTIRVHCTSELLLSSSRITISHTRVVDMAYLWCEGIRSTDHLTAVASLTTGRQMARGALVHRFKASPSPPPPPFRDSCTSPWQRDAGQPRRHQSAFPLLERQKMFQKLTAILFKSLLFSPVRASGKNIKSLTFGAALATRLWSSPSTVANRVRFPTGSLPVDIFGDAAPYLVPTSPSLKTAMLRAAQNSPSVQEKLGLAVLGKRPFVLREYVYVDELGRLDVNFKLLAPLHSILWGFMGITGLLLRCSFQPRYRLELREPQNTLWFLLHGRRLTRRVGADGRWRSHTCHNLKFGVRLSKTPANKTSVLPLQLVKVDKLSRTLPHSCDSSEATFSGFPRGFPVFPTPSFRHRSIFTSITLIGSQDLAVKSRPNLFAHSHNATVHGIDISPMPLSTSCNATWQVVIGLEWQAKRARVFAKRSQY</sequence>
<name>A0ABQ9GQ53_9NEOP</name>
<dbReference type="PANTHER" id="PTHR46599:SF6">
    <property type="entry name" value="DUAL SPECIFICITY PHOSPHATASE 26"/>
    <property type="match status" value="1"/>
</dbReference>
<reference evidence="3 4" key="1">
    <citation type="submission" date="2023-02" db="EMBL/GenBank/DDBJ databases">
        <title>LHISI_Scaffold_Assembly.</title>
        <authorList>
            <person name="Stuart O.P."/>
            <person name="Cleave R."/>
            <person name="Magrath M.J.L."/>
            <person name="Mikheyev A.S."/>
        </authorList>
    </citation>
    <scope>NUCLEOTIDE SEQUENCE [LARGE SCALE GENOMIC DNA]</scope>
    <source>
        <strain evidence="3">Daus_M_001</strain>
        <tissue evidence="3">Leg muscle</tissue>
    </source>
</reference>
<dbReference type="PANTHER" id="PTHR46599">
    <property type="entry name" value="PIGGYBAC TRANSPOSABLE ELEMENT-DERIVED PROTEIN 4"/>
    <property type="match status" value="1"/>
</dbReference>
<proteinExistence type="predicted"/>
<feature type="region of interest" description="Disordered" evidence="1">
    <location>
        <begin position="332"/>
        <end position="360"/>
    </location>
</feature>
<dbReference type="Proteomes" id="UP001159363">
    <property type="component" value="Chromosome 9"/>
</dbReference>
<comment type="caution">
    <text evidence="3">The sequence shown here is derived from an EMBL/GenBank/DDBJ whole genome shotgun (WGS) entry which is preliminary data.</text>
</comment>
<keyword evidence="4" id="KW-1185">Reference proteome</keyword>
<evidence type="ECO:0000313" key="4">
    <source>
        <dbReference type="Proteomes" id="UP001159363"/>
    </source>
</evidence>
<dbReference type="EMBL" id="JARBHB010000010">
    <property type="protein sequence ID" value="KAJ8874171.1"/>
    <property type="molecule type" value="Genomic_DNA"/>
</dbReference>
<evidence type="ECO:0000313" key="3">
    <source>
        <dbReference type="EMBL" id="KAJ8874171.1"/>
    </source>
</evidence>
<dbReference type="InterPro" id="IPR029526">
    <property type="entry name" value="PGBD"/>
</dbReference>
<evidence type="ECO:0000259" key="2">
    <source>
        <dbReference type="Pfam" id="PF13843"/>
    </source>
</evidence>
<gene>
    <name evidence="3" type="ORF">PR048_025013</name>
</gene>
<accession>A0ABQ9GQ53</accession>
<evidence type="ECO:0000256" key="1">
    <source>
        <dbReference type="SAM" id="MobiDB-lite"/>
    </source>
</evidence>
<dbReference type="Pfam" id="PF13843">
    <property type="entry name" value="DDE_Tnp_1_7"/>
    <property type="match status" value="1"/>
</dbReference>
<feature type="domain" description="PiggyBac transposable element-derived protein" evidence="2">
    <location>
        <begin position="128"/>
        <end position="271"/>
    </location>
</feature>
<protein>
    <recommendedName>
        <fullName evidence="2">PiggyBac transposable element-derived protein domain-containing protein</fullName>
    </recommendedName>
</protein>